<comment type="caution">
    <text evidence="2">The sequence shown here is derived from an EMBL/GenBank/DDBJ whole genome shotgun (WGS) entry which is preliminary data.</text>
</comment>
<keyword evidence="3" id="KW-1185">Reference proteome</keyword>
<reference evidence="2" key="1">
    <citation type="submission" date="2021-06" db="EMBL/GenBank/DDBJ databases">
        <authorList>
            <person name="Kallberg Y."/>
            <person name="Tangrot J."/>
            <person name="Rosling A."/>
        </authorList>
    </citation>
    <scope>NUCLEOTIDE SEQUENCE</scope>
    <source>
        <strain evidence="2">FL130A</strain>
    </source>
</reference>
<feature type="compositionally biased region" description="Low complexity" evidence="1">
    <location>
        <begin position="273"/>
        <end position="283"/>
    </location>
</feature>
<sequence>MEHEPQKPIIREFSTPPPTPLPLQRAIFREKEIEDDVDADIYLGRLIAKEQEVIRKIQRLKEKKKVGTTIPRNNIQHIHYSHTPETSESRETVRTVATSSSSESISHLPASAAYTSLPSPPLPQPSLEFSRDSSSPSTSLIISKGYQPLTEYNSEYFSTAVAAADSRNDPYRNNGSVTAFHQQLPFPIKRPAEALAPSSVGQLNKQHLQNGTSSSLTFFDSINNYGAPHNTRGMNHGYGGTMMSASSSASSSAMYNRIINRFGGRDDVYSHYNNSGDGSSNNNRDYHRYSNPYFDRQPLPQSSVYSSRNPVGGIQSHRRNLAKSRIPPSSPNWLLPDRNRGRF</sequence>
<feature type="compositionally biased region" description="Basic and acidic residues" evidence="1">
    <location>
        <begin position="1"/>
        <end position="10"/>
    </location>
</feature>
<feature type="region of interest" description="Disordered" evidence="1">
    <location>
        <begin position="82"/>
        <end position="135"/>
    </location>
</feature>
<dbReference type="Proteomes" id="UP000789508">
    <property type="component" value="Unassembled WGS sequence"/>
</dbReference>
<feature type="region of interest" description="Disordered" evidence="1">
    <location>
        <begin position="273"/>
        <end position="343"/>
    </location>
</feature>
<accession>A0A9N8VDJ7</accession>
<name>A0A9N8VDJ7_9GLOM</name>
<feature type="compositionally biased region" description="Polar residues" evidence="1">
    <location>
        <begin position="299"/>
        <end position="309"/>
    </location>
</feature>
<organism evidence="2 3">
    <name type="scientific">Ambispora leptoticha</name>
    <dbReference type="NCBI Taxonomy" id="144679"/>
    <lineage>
        <taxon>Eukaryota</taxon>
        <taxon>Fungi</taxon>
        <taxon>Fungi incertae sedis</taxon>
        <taxon>Mucoromycota</taxon>
        <taxon>Glomeromycotina</taxon>
        <taxon>Glomeromycetes</taxon>
        <taxon>Archaeosporales</taxon>
        <taxon>Ambisporaceae</taxon>
        <taxon>Ambispora</taxon>
    </lineage>
</organism>
<dbReference type="EMBL" id="CAJVPS010000066">
    <property type="protein sequence ID" value="CAG8447471.1"/>
    <property type="molecule type" value="Genomic_DNA"/>
</dbReference>
<feature type="region of interest" description="Disordered" evidence="1">
    <location>
        <begin position="1"/>
        <end position="20"/>
    </location>
</feature>
<dbReference type="AlphaFoldDB" id="A0A9N8VDJ7"/>
<dbReference type="OrthoDB" id="10487122at2759"/>
<feature type="compositionally biased region" description="Low complexity" evidence="1">
    <location>
        <begin position="94"/>
        <end position="106"/>
    </location>
</feature>
<protein>
    <submittedName>
        <fullName evidence="2">10991_t:CDS:1</fullName>
    </submittedName>
</protein>
<evidence type="ECO:0000313" key="3">
    <source>
        <dbReference type="Proteomes" id="UP000789508"/>
    </source>
</evidence>
<evidence type="ECO:0000313" key="2">
    <source>
        <dbReference type="EMBL" id="CAG8447471.1"/>
    </source>
</evidence>
<gene>
    <name evidence="2" type="ORF">ALEPTO_LOCUS781</name>
</gene>
<evidence type="ECO:0000256" key="1">
    <source>
        <dbReference type="SAM" id="MobiDB-lite"/>
    </source>
</evidence>
<proteinExistence type="predicted"/>